<evidence type="ECO:0000256" key="4">
    <source>
        <dbReference type="ARBA" id="ARBA00022764"/>
    </source>
</evidence>
<keyword evidence="8" id="KW-1133">Transmembrane helix</keyword>
<comment type="subcellular location">
    <subcellularLocation>
        <location evidence="1">Periplasm</location>
    </subcellularLocation>
</comment>
<evidence type="ECO:0000256" key="2">
    <source>
        <dbReference type="ARBA" id="ARBA00022448"/>
    </source>
</evidence>
<gene>
    <name evidence="10" type="ORF">AVDCRST_MAG67-2184</name>
</gene>
<name>A0A6J4S5E2_9ACTN</name>
<feature type="binding site" evidence="7">
    <location>
        <position position="128"/>
    </location>
    <ligand>
        <name>Cu cation</name>
        <dbReference type="ChEBI" id="CHEBI:23378"/>
    </ligand>
</feature>
<dbReference type="PANTHER" id="PTHR36507:SF1">
    <property type="entry name" value="BLL1555 PROTEIN"/>
    <property type="match status" value="1"/>
</dbReference>
<reference evidence="10" key="1">
    <citation type="submission" date="2020-02" db="EMBL/GenBank/DDBJ databases">
        <authorList>
            <person name="Meier V. D."/>
        </authorList>
    </citation>
    <scope>NUCLEOTIDE SEQUENCE</scope>
    <source>
        <strain evidence="10">AVDCRST_MAG67</strain>
    </source>
</reference>
<dbReference type="CDD" id="cd13921">
    <property type="entry name" value="Amicyanin"/>
    <property type="match status" value="1"/>
</dbReference>
<dbReference type="EMBL" id="CADCVQ010000054">
    <property type="protein sequence ID" value="CAA9486829.1"/>
    <property type="molecule type" value="Genomic_DNA"/>
</dbReference>
<keyword evidence="8" id="KW-0812">Transmembrane</keyword>
<keyword evidence="8" id="KW-0472">Membrane</keyword>
<evidence type="ECO:0000313" key="10">
    <source>
        <dbReference type="EMBL" id="CAA9486829.1"/>
    </source>
</evidence>
<evidence type="ECO:0000256" key="3">
    <source>
        <dbReference type="ARBA" id="ARBA00022723"/>
    </source>
</evidence>
<keyword evidence="5" id="KW-0249">Electron transport</keyword>
<comment type="cofactor">
    <cofactor evidence="7">
        <name>Cu cation</name>
        <dbReference type="ChEBI" id="CHEBI:23378"/>
    </cofactor>
    <text evidence="7">Binds 1 copper ion per subunit.</text>
</comment>
<keyword evidence="2" id="KW-0813">Transport</keyword>
<evidence type="ECO:0000259" key="9">
    <source>
        <dbReference type="Pfam" id="PF00127"/>
    </source>
</evidence>
<dbReference type="SUPFAM" id="SSF49503">
    <property type="entry name" value="Cupredoxins"/>
    <property type="match status" value="1"/>
</dbReference>
<keyword evidence="3 7" id="KW-0479">Metal-binding</keyword>
<feature type="binding site" evidence="7">
    <location>
        <position position="83"/>
    </location>
    <ligand>
        <name>Cu cation</name>
        <dbReference type="ChEBI" id="CHEBI:23378"/>
    </ligand>
</feature>
<keyword evidence="4" id="KW-0574">Periplasm</keyword>
<dbReference type="InterPro" id="IPR035668">
    <property type="entry name" value="Amicyanin"/>
</dbReference>
<dbReference type="PRINTS" id="PR00155">
    <property type="entry name" value="AMICYANIN"/>
</dbReference>
<dbReference type="GO" id="GO:0005507">
    <property type="term" value="F:copper ion binding"/>
    <property type="evidence" value="ECO:0007669"/>
    <property type="project" value="InterPro"/>
</dbReference>
<evidence type="ECO:0000256" key="6">
    <source>
        <dbReference type="ARBA" id="ARBA00023008"/>
    </source>
</evidence>
<feature type="binding site" evidence="7">
    <location>
        <position position="125"/>
    </location>
    <ligand>
        <name>Cu cation</name>
        <dbReference type="ChEBI" id="CHEBI:23378"/>
    </ligand>
</feature>
<evidence type="ECO:0000256" key="1">
    <source>
        <dbReference type="ARBA" id="ARBA00004418"/>
    </source>
</evidence>
<dbReference type="InterPro" id="IPR008972">
    <property type="entry name" value="Cupredoxin"/>
</dbReference>
<evidence type="ECO:0000256" key="5">
    <source>
        <dbReference type="ARBA" id="ARBA00022982"/>
    </source>
</evidence>
<dbReference type="Gene3D" id="2.60.40.420">
    <property type="entry name" value="Cupredoxins - blue copper proteins"/>
    <property type="match status" value="1"/>
</dbReference>
<feature type="domain" description="Blue (type 1) copper" evidence="9">
    <location>
        <begin position="53"/>
        <end position="134"/>
    </location>
</feature>
<feature type="transmembrane region" description="Helical" evidence="8">
    <location>
        <begin position="12"/>
        <end position="31"/>
    </location>
</feature>
<dbReference type="AlphaFoldDB" id="A0A6J4S5E2"/>
<dbReference type="InterPro" id="IPR002386">
    <property type="entry name" value="Amicyanin/Pseudoazurin"/>
</dbReference>
<dbReference type="InterPro" id="IPR052721">
    <property type="entry name" value="ET_Amicyanin"/>
</dbReference>
<dbReference type="GO" id="GO:0009055">
    <property type="term" value="F:electron transfer activity"/>
    <property type="evidence" value="ECO:0007669"/>
    <property type="project" value="InterPro"/>
</dbReference>
<dbReference type="InterPro" id="IPR000923">
    <property type="entry name" value="BlueCu_1"/>
</dbReference>
<evidence type="ECO:0000256" key="7">
    <source>
        <dbReference type="PIRSR" id="PIRSR602386-1"/>
    </source>
</evidence>
<sequence>MSKPLSQRLDRGLALLGAALIVATGVVFVAHDGAPSAAETQRAASPAKAIDAVQIKTFLYEPAAITVPVGTKITFTNEDSAPHTATSGPSPNPDGVFDTDILKKGQSTAVKLTKAGTFAYYCTLHPFMKATVTVR</sequence>
<accession>A0A6J4S5E2</accession>
<proteinExistence type="predicted"/>
<dbReference type="GO" id="GO:0042597">
    <property type="term" value="C:periplasmic space"/>
    <property type="evidence" value="ECO:0007669"/>
    <property type="project" value="UniProtKB-SubCell"/>
</dbReference>
<dbReference type="Pfam" id="PF00127">
    <property type="entry name" value="Copper-bind"/>
    <property type="match status" value="1"/>
</dbReference>
<feature type="binding site" evidence="7">
    <location>
        <position position="122"/>
    </location>
    <ligand>
        <name>Cu cation</name>
        <dbReference type="ChEBI" id="CHEBI:23378"/>
    </ligand>
</feature>
<keyword evidence="6 7" id="KW-0186">Copper</keyword>
<dbReference type="PANTHER" id="PTHR36507">
    <property type="entry name" value="BLL1555 PROTEIN"/>
    <property type="match status" value="1"/>
</dbReference>
<organism evidence="10">
    <name type="scientific">uncultured Solirubrobacteraceae bacterium</name>
    <dbReference type="NCBI Taxonomy" id="1162706"/>
    <lineage>
        <taxon>Bacteria</taxon>
        <taxon>Bacillati</taxon>
        <taxon>Actinomycetota</taxon>
        <taxon>Thermoleophilia</taxon>
        <taxon>Solirubrobacterales</taxon>
        <taxon>Solirubrobacteraceae</taxon>
        <taxon>environmental samples</taxon>
    </lineage>
</organism>
<protein>
    <recommendedName>
        <fullName evidence="9">Blue (type 1) copper domain-containing protein</fullName>
    </recommendedName>
</protein>
<evidence type="ECO:0000256" key="8">
    <source>
        <dbReference type="SAM" id="Phobius"/>
    </source>
</evidence>